<evidence type="ECO:0000313" key="21">
    <source>
        <dbReference type="Proteomes" id="UP000002026"/>
    </source>
</evidence>
<dbReference type="PROSITE" id="PS00903">
    <property type="entry name" value="CYT_DCMP_DEAMINASES_1"/>
    <property type="match status" value="1"/>
</dbReference>
<evidence type="ECO:0000256" key="11">
    <source>
        <dbReference type="ARBA" id="ARBA00023002"/>
    </source>
</evidence>
<evidence type="ECO:0000256" key="14">
    <source>
        <dbReference type="ARBA" id="ARBA00049886"/>
    </source>
</evidence>
<feature type="binding site" evidence="17">
    <location>
        <position position="208"/>
    </location>
    <ligand>
        <name>substrate</name>
    </ligand>
</feature>
<evidence type="ECO:0000313" key="20">
    <source>
        <dbReference type="EMBL" id="ACV21767.1"/>
    </source>
</evidence>
<feature type="binding site" evidence="17">
    <location>
        <position position="201"/>
    </location>
    <ligand>
        <name>NADP(+)</name>
        <dbReference type="ChEBI" id="CHEBI:58349"/>
    </ligand>
</feature>
<dbReference type="FunFam" id="3.40.140.10:FF:000025">
    <property type="entry name" value="Riboflavin biosynthesis protein RibD"/>
    <property type="match status" value="1"/>
</dbReference>
<feature type="binding site" evidence="18">
    <location>
        <position position="51"/>
    </location>
    <ligand>
        <name>Zn(2+)</name>
        <dbReference type="ChEBI" id="CHEBI:29105"/>
        <note>catalytic</note>
    </ligand>
</feature>
<comment type="similarity">
    <text evidence="5 15">In the C-terminal section; belongs to the HTP reductase family.</text>
</comment>
<feature type="binding site" evidence="17">
    <location>
        <position position="185"/>
    </location>
    <ligand>
        <name>substrate</name>
    </ligand>
</feature>
<feature type="binding site" evidence="17">
    <location>
        <position position="223"/>
    </location>
    <ligand>
        <name>NADP(+)</name>
        <dbReference type="ChEBI" id="CHEBI:58349"/>
    </ligand>
</feature>
<keyword evidence="6 15" id="KW-0686">Riboflavin biosynthesis</keyword>
<dbReference type="CDD" id="cd01284">
    <property type="entry name" value="Riboflavin_deaminase-reductase"/>
    <property type="match status" value="1"/>
</dbReference>
<dbReference type="GO" id="GO:0050661">
    <property type="term" value="F:NADP binding"/>
    <property type="evidence" value="ECO:0007669"/>
    <property type="project" value="InterPro"/>
</dbReference>
<keyword evidence="21" id="KW-1185">Reference proteome</keyword>
<dbReference type="InterPro" id="IPR011549">
    <property type="entry name" value="RibD_C"/>
</dbReference>
<evidence type="ECO:0000256" key="15">
    <source>
        <dbReference type="PIRNR" id="PIRNR006769"/>
    </source>
</evidence>
<dbReference type="PANTHER" id="PTHR38011:SF7">
    <property type="entry name" value="2,5-DIAMINO-6-RIBOSYLAMINO-4(3H)-PYRIMIDINONE 5'-PHOSPHATE REDUCTASE"/>
    <property type="match status" value="1"/>
</dbReference>
<dbReference type="UniPathway" id="UPA00275">
    <property type="reaction ID" value="UER00401"/>
</dbReference>
<evidence type="ECO:0000256" key="4">
    <source>
        <dbReference type="ARBA" id="ARBA00005259"/>
    </source>
</evidence>
<keyword evidence="9 15" id="KW-0862">Zinc</keyword>
<feature type="binding site" evidence="18">
    <location>
        <position position="76"/>
    </location>
    <ligand>
        <name>Zn(2+)</name>
        <dbReference type="ChEBI" id="CHEBI:29105"/>
        <note>catalytic</note>
    </ligand>
</feature>
<reference evidence="20 21" key="1">
    <citation type="journal article" date="2009" name="Stand. Genomic Sci.">
        <title>Complete genome sequence of Slackia heliotrinireducens type strain (RHS 1).</title>
        <authorList>
            <person name="Pukall R."/>
            <person name="Lapidus A."/>
            <person name="Nolan M."/>
            <person name="Copeland A."/>
            <person name="Glavina Del Rio T."/>
            <person name="Lucas S."/>
            <person name="Chen F."/>
            <person name="Tice H."/>
            <person name="Cheng J.F."/>
            <person name="Chertkov O."/>
            <person name="Bruce D."/>
            <person name="Goodwin L."/>
            <person name="Kuske C."/>
            <person name="Brettin T."/>
            <person name="Detter J.C."/>
            <person name="Han C."/>
            <person name="Pitluck S."/>
            <person name="Pati A."/>
            <person name="Mavrommatis K."/>
            <person name="Ivanova N."/>
            <person name="Ovchinnikova G."/>
            <person name="Chen A."/>
            <person name="Palaniappan K."/>
            <person name="Schneider S."/>
            <person name="Rohde M."/>
            <person name="Chain P."/>
            <person name="D'haeseleer P."/>
            <person name="Goker M."/>
            <person name="Bristow J."/>
            <person name="Eisen J.A."/>
            <person name="Markowitz V."/>
            <person name="Kyrpides N.C."/>
            <person name="Klenk H.P."/>
            <person name="Hugenholtz P."/>
        </authorList>
    </citation>
    <scope>NUCLEOTIDE SEQUENCE [LARGE SCALE GENOMIC DNA]</scope>
    <source>
        <strain evidence="21">ATCC 29202 / DSM 20476 / NCTC 11029 / RHS 1</strain>
    </source>
</reference>
<feature type="binding site" evidence="18">
    <location>
        <position position="85"/>
    </location>
    <ligand>
        <name>Zn(2+)</name>
        <dbReference type="ChEBI" id="CHEBI:29105"/>
        <note>catalytic</note>
    </ligand>
</feature>
<dbReference type="Pfam" id="PF01872">
    <property type="entry name" value="RibD_C"/>
    <property type="match status" value="1"/>
</dbReference>
<dbReference type="GO" id="GO:0008835">
    <property type="term" value="F:diaminohydroxyphosphoribosylaminopyrimidine deaminase activity"/>
    <property type="evidence" value="ECO:0007669"/>
    <property type="project" value="UniProtKB-EC"/>
</dbReference>
<comment type="cofactor">
    <cofactor evidence="15 18">
        <name>Zn(2+)</name>
        <dbReference type="ChEBI" id="CHEBI:29105"/>
    </cofactor>
    <text evidence="15 18">Binds 1 zinc ion.</text>
</comment>
<dbReference type="Gene3D" id="3.40.140.10">
    <property type="entry name" value="Cytidine Deaminase, domain 2"/>
    <property type="match status" value="1"/>
</dbReference>
<dbReference type="STRING" id="471855.Shel_07090"/>
<dbReference type="Pfam" id="PF00383">
    <property type="entry name" value="dCMP_cyt_deam_1"/>
    <property type="match status" value="1"/>
</dbReference>
<keyword evidence="10 15" id="KW-0521">NADP</keyword>
<evidence type="ECO:0000256" key="13">
    <source>
        <dbReference type="ARBA" id="ARBA00049861"/>
    </source>
</evidence>
<comment type="catalytic activity">
    <reaction evidence="13 15">
        <text>5-amino-6-(5-phospho-D-ribitylamino)uracil + NADP(+) = 5-amino-6-(5-phospho-D-ribosylamino)uracil + NADPH + H(+)</text>
        <dbReference type="Rhea" id="RHEA:17845"/>
        <dbReference type="ChEBI" id="CHEBI:15378"/>
        <dbReference type="ChEBI" id="CHEBI:57783"/>
        <dbReference type="ChEBI" id="CHEBI:58349"/>
        <dbReference type="ChEBI" id="CHEBI:58421"/>
        <dbReference type="ChEBI" id="CHEBI:58453"/>
        <dbReference type="EC" id="1.1.1.193"/>
    </reaction>
</comment>
<dbReference type="InterPro" id="IPR002734">
    <property type="entry name" value="RibDG_C"/>
</dbReference>
<evidence type="ECO:0000256" key="18">
    <source>
        <dbReference type="PIRSR" id="PIRSR006769-3"/>
    </source>
</evidence>
<comment type="function">
    <text evidence="1 15">Converts 2,5-diamino-6-(ribosylamino)-4(3h)-pyrimidinone 5'-phosphate into 5-amino-6-(ribosylamino)-2,4(1h,3h)-pyrimidinedione 5'-phosphate.</text>
</comment>
<dbReference type="PANTHER" id="PTHR38011">
    <property type="entry name" value="DIHYDROFOLATE REDUCTASE FAMILY PROTEIN (AFU_ORTHOLOGUE AFUA_8G06820)"/>
    <property type="match status" value="1"/>
</dbReference>
<dbReference type="GO" id="GO:0008703">
    <property type="term" value="F:5-amino-6-(5-phosphoribosylamino)uracil reductase activity"/>
    <property type="evidence" value="ECO:0007669"/>
    <property type="project" value="UniProtKB-EC"/>
</dbReference>
<comment type="pathway">
    <text evidence="2 15">Cofactor biosynthesis; riboflavin biosynthesis; 5-amino-6-(D-ribitylamino)uracil from GTP: step 2/4.</text>
</comment>
<evidence type="ECO:0000259" key="19">
    <source>
        <dbReference type="PROSITE" id="PS51747"/>
    </source>
</evidence>
<keyword evidence="8 15" id="KW-0378">Hydrolase</keyword>
<dbReference type="EMBL" id="CP001684">
    <property type="protein sequence ID" value="ACV21767.1"/>
    <property type="molecule type" value="Genomic_DNA"/>
</dbReference>
<evidence type="ECO:0000256" key="17">
    <source>
        <dbReference type="PIRSR" id="PIRSR006769-2"/>
    </source>
</evidence>
<dbReference type="InterPro" id="IPR004794">
    <property type="entry name" value="Eubact_RibD"/>
</dbReference>
<gene>
    <name evidence="20" type="ordered locus">Shel_07090</name>
</gene>
<dbReference type="InterPro" id="IPR016193">
    <property type="entry name" value="Cytidine_deaminase-like"/>
</dbReference>
<evidence type="ECO:0000256" key="9">
    <source>
        <dbReference type="ARBA" id="ARBA00022833"/>
    </source>
</evidence>
<dbReference type="PROSITE" id="PS51747">
    <property type="entry name" value="CYT_DCMP_DEAMINASES_2"/>
    <property type="match status" value="1"/>
</dbReference>
<evidence type="ECO:0000256" key="2">
    <source>
        <dbReference type="ARBA" id="ARBA00004882"/>
    </source>
</evidence>
<dbReference type="NCBIfam" id="TIGR00326">
    <property type="entry name" value="eubact_ribD"/>
    <property type="match status" value="1"/>
</dbReference>
<feature type="binding site" evidence="17">
    <location>
        <position position="299"/>
    </location>
    <ligand>
        <name>substrate</name>
    </ligand>
</feature>
<dbReference type="EC" id="1.1.1.193" evidence="15"/>
<dbReference type="SUPFAM" id="SSF53597">
    <property type="entry name" value="Dihydrofolate reductase-like"/>
    <property type="match status" value="1"/>
</dbReference>
<dbReference type="Proteomes" id="UP000002026">
    <property type="component" value="Chromosome"/>
</dbReference>
<evidence type="ECO:0000256" key="6">
    <source>
        <dbReference type="ARBA" id="ARBA00022619"/>
    </source>
</evidence>
<comment type="catalytic activity">
    <reaction evidence="14 15">
        <text>2,5-diamino-6-hydroxy-4-(5-phosphoribosylamino)-pyrimidine + H2O + H(+) = 5-amino-6-(5-phospho-D-ribosylamino)uracil + NH4(+)</text>
        <dbReference type="Rhea" id="RHEA:21868"/>
        <dbReference type="ChEBI" id="CHEBI:15377"/>
        <dbReference type="ChEBI" id="CHEBI:15378"/>
        <dbReference type="ChEBI" id="CHEBI:28938"/>
        <dbReference type="ChEBI" id="CHEBI:58453"/>
        <dbReference type="ChEBI" id="CHEBI:58614"/>
        <dbReference type="EC" id="3.5.4.26"/>
    </reaction>
</comment>
<keyword evidence="11 15" id="KW-0560">Oxidoreductase</keyword>
<evidence type="ECO:0000256" key="1">
    <source>
        <dbReference type="ARBA" id="ARBA00002151"/>
    </source>
</evidence>
<dbReference type="eggNOG" id="COG0117">
    <property type="taxonomic scope" value="Bacteria"/>
</dbReference>
<dbReference type="AlphaFoldDB" id="C7N4D2"/>
<feature type="active site" description="Proton donor" evidence="16">
    <location>
        <position position="53"/>
    </location>
</feature>
<feature type="binding site" evidence="17">
    <location>
        <position position="171"/>
    </location>
    <ligand>
        <name>NADP(+)</name>
        <dbReference type="ChEBI" id="CHEBI:58349"/>
    </ligand>
</feature>
<accession>C7N4D2</accession>
<evidence type="ECO:0000256" key="8">
    <source>
        <dbReference type="ARBA" id="ARBA00022801"/>
    </source>
</evidence>
<dbReference type="InterPro" id="IPR002125">
    <property type="entry name" value="CMP_dCMP_dom"/>
</dbReference>
<evidence type="ECO:0000256" key="3">
    <source>
        <dbReference type="ARBA" id="ARBA00004910"/>
    </source>
</evidence>
<dbReference type="Gene3D" id="3.40.430.10">
    <property type="entry name" value="Dihydrofolate Reductase, subunit A"/>
    <property type="match status" value="1"/>
</dbReference>
<comment type="similarity">
    <text evidence="4 15">In the N-terminal section; belongs to the cytidine and deoxycytidylate deaminase family.</text>
</comment>
<dbReference type="GO" id="GO:0008270">
    <property type="term" value="F:zinc ion binding"/>
    <property type="evidence" value="ECO:0007669"/>
    <property type="project" value="InterPro"/>
</dbReference>
<keyword evidence="7 15" id="KW-0479">Metal-binding</keyword>
<dbReference type="NCBIfam" id="TIGR00227">
    <property type="entry name" value="ribD_Cterm"/>
    <property type="match status" value="1"/>
</dbReference>
<dbReference type="InterPro" id="IPR050765">
    <property type="entry name" value="Riboflavin_Biosynth_HTPR"/>
</dbReference>
<feature type="domain" description="CMP/dCMP-type deaminase" evidence="19">
    <location>
        <begin position="2"/>
        <end position="124"/>
    </location>
</feature>
<organism evidence="20 21">
    <name type="scientific">Slackia heliotrinireducens (strain ATCC 29202 / DSM 20476 / NCTC 11029 / RHS 1)</name>
    <name type="common">Peptococcus heliotrinreducens</name>
    <dbReference type="NCBI Taxonomy" id="471855"/>
    <lineage>
        <taxon>Bacteria</taxon>
        <taxon>Bacillati</taxon>
        <taxon>Actinomycetota</taxon>
        <taxon>Coriobacteriia</taxon>
        <taxon>Eggerthellales</taxon>
        <taxon>Eggerthellaceae</taxon>
        <taxon>Slackia</taxon>
    </lineage>
</organism>
<dbReference type="InterPro" id="IPR024072">
    <property type="entry name" value="DHFR-like_dom_sf"/>
</dbReference>
<evidence type="ECO:0000256" key="12">
    <source>
        <dbReference type="ARBA" id="ARBA00023268"/>
    </source>
</evidence>
<feature type="binding site" evidence="17">
    <location>
        <position position="197"/>
    </location>
    <ligand>
        <name>NADP(+)</name>
        <dbReference type="ChEBI" id="CHEBI:58349"/>
    </ligand>
</feature>
<dbReference type="RefSeq" id="WP_012797871.1">
    <property type="nucleotide sequence ID" value="NC_013165.1"/>
</dbReference>
<dbReference type="HOGENOM" id="CLU_036590_1_2_11"/>
<feature type="binding site" evidence="17">
    <location>
        <position position="155"/>
    </location>
    <ligand>
        <name>NADP(+)</name>
        <dbReference type="ChEBI" id="CHEBI:58349"/>
    </ligand>
</feature>
<dbReference type="EC" id="3.5.4.26" evidence="15"/>
<sequence>MTADEKMMRRAIELARTAAGWTNPNPLVGAVIVKDGRVIGEGCHERYGDLHAERNALASCTESPQGATMYVTLEPCSHTGKQPPCADALVEAGIARVVVGSRDPNPLVSGRGIARLRAAGIQVEEDFLRQECDGINPVFFHFITTKTPYVVAKWAMTADGKIATATRDARWVSCEASRADTHELRHRLAGIMVGVNTVLADDPMLNARRGVPSNQPLRIVCDSSLRIPLDSALVRSATEVPVLVACACNIDQGERLDKAIRLRAAGVDVVSLPGADGKVDLAALMAHLGESGVDSVLVEGGGTLHANMFKSGLVDEVVVYLAPKVCGGTSAPTPVGGAGAALMADALQLGKPQVDIVGDDVRLTYRLNRGI</sequence>
<protein>
    <recommendedName>
        <fullName evidence="15">Riboflavin biosynthesis protein RibD</fullName>
    </recommendedName>
    <domain>
        <recommendedName>
            <fullName evidence="15">Diaminohydroxyphosphoribosylaminopyrimidine deaminase</fullName>
            <shortName evidence="15">DRAP deaminase</shortName>
            <ecNumber evidence="15">3.5.4.26</ecNumber>
        </recommendedName>
        <alternativeName>
            <fullName evidence="15">Riboflavin-specific deaminase</fullName>
        </alternativeName>
    </domain>
    <domain>
        <recommendedName>
            <fullName evidence="15">5-amino-6-(5-phosphoribosylamino)uracil reductase</fullName>
            <ecNumber evidence="15">1.1.1.193</ecNumber>
        </recommendedName>
        <alternativeName>
            <fullName evidence="15">HTP reductase</fullName>
        </alternativeName>
    </domain>
</protein>
<dbReference type="GO" id="GO:0009231">
    <property type="term" value="P:riboflavin biosynthetic process"/>
    <property type="evidence" value="ECO:0007669"/>
    <property type="project" value="UniProtKB-UniPathway"/>
</dbReference>
<comment type="pathway">
    <text evidence="3 15">Cofactor biosynthesis; riboflavin biosynthesis; 5-amino-6-(D-ribitylamino)uracil from GTP: step 3/4.</text>
</comment>
<keyword evidence="12" id="KW-0511">Multifunctional enzyme</keyword>
<dbReference type="InterPro" id="IPR016192">
    <property type="entry name" value="APOBEC/CMP_deaminase_Zn-bd"/>
</dbReference>
<proteinExistence type="inferred from homology"/>
<dbReference type="SUPFAM" id="SSF53927">
    <property type="entry name" value="Cytidine deaminase-like"/>
    <property type="match status" value="1"/>
</dbReference>
<feature type="binding site" evidence="17">
    <location>
        <position position="205"/>
    </location>
    <ligand>
        <name>substrate</name>
    </ligand>
</feature>
<evidence type="ECO:0000256" key="5">
    <source>
        <dbReference type="ARBA" id="ARBA00007417"/>
    </source>
</evidence>
<dbReference type="eggNOG" id="COG1985">
    <property type="taxonomic scope" value="Bacteria"/>
</dbReference>
<evidence type="ECO:0000256" key="16">
    <source>
        <dbReference type="PIRSR" id="PIRSR006769-1"/>
    </source>
</evidence>
<evidence type="ECO:0000256" key="10">
    <source>
        <dbReference type="ARBA" id="ARBA00022857"/>
    </source>
</evidence>
<dbReference type="KEGG" id="shi:Shel_07090"/>
<name>C7N4D2_SLAHD</name>
<evidence type="ECO:0000256" key="7">
    <source>
        <dbReference type="ARBA" id="ARBA00022723"/>
    </source>
</evidence>
<dbReference type="PIRSF" id="PIRSF006769">
    <property type="entry name" value="RibD"/>
    <property type="match status" value="1"/>
</dbReference>